<dbReference type="FunFam" id="3.30.300.30:FF:000007">
    <property type="entry name" value="4-coumarate--CoA ligase 2"/>
    <property type="match status" value="1"/>
</dbReference>
<dbReference type="AlphaFoldDB" id="A0A8T0I741"/>
<evidence type="ECO:0000256" key="2">
    <source>
        <dbReference type="ARBA" id="ARBA00022598"/>
    </source>
</evidence>
<evidence type="ECO:0000259" key="6">
    <source>
        <dbReference type="Pfam" id="PF00501"/>
    </source>
</evidence>
<keyword evidence="3" id="KW-0547">Nucleotide-binding</keyword>
<dbReference type="Pfam" id="PF13193">
    <property type="entry name" value="AMP-binding_C"/>
    <property type="match status" value="1"/>
</dbReference>
<dbReference type="PROSITE" id="PS00455">
    <property type="entry name" value="AMP_BINDING"/>
    <property type="match status" value="1"/>
</dbReference>
<dbReference type="FunFam" id="3.40.50.12780:FF:000003">
    <property type="entry name" value="Long-chain-fatty-acid--CoA ligase FadD"/>
    <property type="match status" value="1"/>
</dbReference>
<dbReference type="InterPro" id="IPR020845">
    <property type="entry name" value="AMP-binding_CS"/>
</dbReference>
<dbReference type="SUPFAM" id="SSF56801">
    <property type="entry name" value="Acetyl-CoA synthetase-like"/>
    <property type="match status" value="1"/>
</dbReference>
<feature type="transmembrane region" description="Helical" evidence="5">
    <location>
        <begin position="100"/>
        <end position="120"/>
    </location>
</feature>
<dbReference type="InterPro" id="IPR025110">
    <property type="entry name" value="AMP-bd_C"/>
</dbReference>
<keyword evidence="5" id="KW-0472">Membrane</keyword>
<dbReference type="CDD" id="cd05904">
    <property type="entry name" value="4CL"/>
    <property type="match status" value="1"/>
</dbReference>
<evidence type="ECO:0000256" key="3">
    <source>
        <dbReference type="ARBA" id="ARBA00022741"/>
    </source>
</evidence>
<gene>
    <name evidence="8" type="ORF">KC19_4G008400</name>
</gene>
<evidence type="ECO:0008006" key="10">
    <source>
        <dbReference type="Google" id="ProtNLM"/>
    </source>
</evidence>
<proteinExistence type="inferred from homology"/>
<evidence type="ECO:0000313" key="8">
    <source>
        <dbReference type="EMBL" id="KAG0578243.1"/>
    </source>
</evidence>
<dbReference type="InterPro" id="IPR042099">
    <property type="entry name" value="ANL_N_sf"/>
</dbReference>
<name>A0A8T0I741_CERPU</name>
<dbReference type="EMBL" id="CM026424">
    <property type="protein sequence ID" value="KAG0578243.1"/>
    <property type="molecule type" value="Genomic_DNA"/>
</dbReference>
<keyword evidence="5" id="KW-0812">Transmembrane</keyword>
<dbReference type="Pfam" id="PF00501">
    <property type="entry name" value="AMP-binding"/>
    <property type="match status" value="1"/>
</dbReference>
<evidence type="ECO:0000256" key="4">
    <source>
        <dbReference type="ARBA" id="ARBA00022840"/>
    </source>
</evidence>
<sequence>MGHLPEGTDPQSGYRSSDRIYYSKRPPVRIPQASGLDVTSFLLAPQFGDKKAIVDAPTGRCLTFSQLERDVRMLAAGLYRDLGVRQYDVVMLLSSNCIEFLVVFLAVLSLGAVVTTMNPVNTAAEIRKQMQDSGTKFIFTTATLLEKVAGTDKPVVVFGNDDVVPGSRSNATHRFSELLRADLNDLPRVHVTQDSTAALLYSSGTTGTSKGVTITHRNIISATCMISSLLLPDQILLLVLPMFHIFGLVFGTFCPIFMGMTMIVLPRYDLVKMLTAIQTYRATYLPLVPPIVVSLAKQDLVLKYDLSSLKHTYCAAAPLGKETVDACVERFPNVKFQQGYGLTESTCSGTTSPSDDIVDMAAHFGSAGTLNPNMEAMVVDPATNQPMPPTKQGELWIRGPSCIMKGYHNNPKATSETVDKDGWLHTGDLVLIDRDGYLFVLDRLKELIKYNTNQVTPAELEALLLSHPAVLDCAVIPYPDERAGQIPMAYIVRVPGHEYFNEGEVMRWVKKQVAPYKKVRKVSFINAIPKSAAGKILRRELVQLATTKSRL</sequence>
<dbReference type="InterPro" id="IPR045851">
    <property type="entry name" value="AMP-bd_C_sf"/>
</dbReference>
<keyword evidence="5" id="KW-1133">Transmembrane helix</keyword>
<dbReference type="InterPro" id="IPR000873">
    <property type="entry name" value="AMP-dep_synth/lig_dom"/>
</dbReference>
<evidence type="ECO:0000256" key="5">
    <source>
        <dbReference type="SAM" id="Phobius"/>
    </source>
</evidence>
<comment type="similarity">
    <text evidence="1">Belongs to the ATP-dependent AMP-binding enzyme family.</text>
</comment>
<evidence type="ECO:0000256" key="1">
    <source>
        <dbReference type="ARBA" id="ARBA00006432"/>
    </source>
</evidence>
<dbReference type="GO" id="GO:0016405">
    <property type="term" value="F:CoA-ligase activity"/>
    <property type="evidence" value="ECO:0007669"/>
    <property type="project" value="TreeGrafter"/>
</dbReference>
<dbReference type="PANTHER" id="PTHR24096:SF425">
    <property type="entry name" value="4-COUMARATE--COA LIGASE-LIKE 7"/>
    <property type="match status" value="1"/>
</dbReference>
<organism evidence="8 9">
    <name type="scientific">Ceratodon purpureus</name>
    <name type="common">Fire moss</name>
    <name type="synonym">Dicranum purpureum</name>
    <dbReference type="NCBI Taxonomy" id="3225"/>
    <lineage>
        <taxon>Eukaryota</taxon>
        <taxon>Viridiplantae</taxon>
        <taxon>Streptophyta</taxon>
        <taxon>Embryophyta</taxon>
        <taxon>Bryophyta</taxon>
        <taxon>Bryophytina</taxon>
        <taxon>Bryopsida</taxon>
        <taxon>Dicranidae</taxon>
        <taxon>Pseudoditrichales</taxon>
        <taxon>Ditrichaceae</taxon>
        <taxon>Ceratodon</taxon>
    </lineage>
</organism>
<evidence type="ECO:0000259" key="7">
    <source>
        <dbReference type="Pfam" id="PF13193"/>
    </source>
</evidence>
<dbReference type="Gene3D" id="3.30.300.30">
    <property type="match status" value="1"/>
</dbReference>
<feature type="domain" description="AMP-dependent synthetase/ligase" evidence="6">
    <location>
        <begin position="45"/>
        <end position="408"/>
    </location>
</feature>
<feature type="transmembrane region" description="Helical" evidence="5">
    <location>
        <begin position="245"/>
        <end position="265"/>
    </location>
</feature>
<protein>
    <recommendedName>
        <fullName evidence="10">4-coumarate--CoA ligase</fullName>
    </recommendedName>
</protein>
<comment type="caution">
    <text evidence="8">The sequence shown here is derived from an EMBL/GenBank/DDBJ whole genome shotgun (WGS) entry which is preliminary data.</text>
</comment>
<dbReference type="GO" id="GO:0005524">
    <property type="term" value="F:ATP binding"/>
    <property type="evidence" value="ECO:0007669"/>
    <property type="project" value="UniProtKB-KW"/>
</dbReference>
<dbReference type="Gene3D" id="3.40.50.12780">
    <property type="entry name" value="N-terminal domain of ligase-like"/>
    <property type="match status" value="1"/>
</dbReference>
<keyword evidence="9" id="KW-1185">Reference proteome</keyword>
<reference evidence="8" key="1">
    <citation type="submission" date="2020-06" db="EMBL/GenBank/DDBJ databases">
        <title>WGS assembly of Ceratodon purpureus strain R40.</title>
        <authorList>
            <person name="Carey S.B."/>
            <person name="Jenkins J."/>
            <person name="Shu S."/>
            <person name="Lovell J.T."/>
            <person name="Sreedasyam A."/>
            <person name="Maumus F."/>
            <person name="Tiley G.P."/>
            <person name="Fernandez-Pozo N."/>
            <person name="Barry K."/>
            <person name="Chen C."/>
            <person name="Wang M."/>
            <person name="Lipzen A."/>
            <person name="Daum C."/>
            <person name="Saski C.A."/>
            <person name="Payton A.C."/>
            <person name="Mcbreen J.C."/>
            <person name="Conrad R.E."/>
            <person name="Kollar L.M."/>
            <person name="Olsson S."/>
            <person name="Huttunen S."/>
            <person name="Landis J.B."/>
            <person name="Wickett N.J."/>
            <person name="Johnson M.G."/>
            <person name="Rensing S.A."/>
            <person name="Grimwood J."/>
            <person name="Schmutz J."/>
            <person name="Mcdaniel S.F."/>
        </authorList>
    </citation>
    <scope>NUCLEOTIDE SEQUENCE</scope>
    <source>
        <strain evidence="8">R40</strain>
    </source>
</reference>
<keyword evidence="2" id="KW-0436">Ligase</keyword>
<dbReference type="PANTHER" id="PTHR24096">
    <property type="entry name" value="LONG-CHAIN-FATTY-ACID--COA LIGASE"/>
    <property type="match status" value="1"/>
</dbReference>
<accession>A0A8T0I741</accession>
<keyword evidence="4" id="KW-0067">ATP-binding</keyword>
<dbReference type="Proteomes" id="UP000822688">
    <property type="component" value="Chromosome 4"/>
</dbReference>
<evidence type="ECO:0000313" key="9">
    <source>
        <dbReference type="Proteomes" id="UP000822688"/>
    </source>
</evidence>
<dbReference type="OrthoDB" id="10253869at2759"/>
<feature type="domain" description="AMP-binding enzyme C-terminal" evidence="7">
    <location>
        <begin position="459"/>
        <end position="535"/>
    </location>
</feature>